<feature type="region of interest" description="Disordered" evidence="1">
    <location>
        <begin position="271"/>
        <end position="299"/>
    </location>
</feature>
<feature type="compositionally biased region" description="Basic and acidic residues" evidence="1">
    <location>
        <begin position="884"/>
        <end position="893"/>
    </location>
</feature>
<feature type="compositionally biased region" description="Low complexity" evidence="1">
    <location>
        <begin position="170"/>
        <end position="189"/>
    </location>
</feature>
<feature type="compositionally biased region" description="Low complexity" evidence="1">
    <location>
        <begin position="227"/>
        <end position="237"/>
    </location>
</feature>
<feature type="compositionally biased region" description="Gly residues" evidence="1">
    <location>
        <begin position="726"/>
        <end position="736"/>
    </location>
</feature>
<organism evidence="2 3">
    <name type="scientific">Edaphochlamys debaryana</name>
    <dbReference type="NCBI Taxonomy" id="47281"/>
    <lineage>
        <taxon>Eukaryota</taxon>
        <taxon>Viridiplantae</taxon>
        <taxon>Chlorophyta</taxon>
        <taxon>core chlorophytes</taxon>
        <taxon>Chlorophyceae</taxon>
        <taxon>CS clade</taxon>
        <taxon>Chlamydomonadales</taxon>
        <taxon>Chlamydomonadales incertae sedis</taxon>
        <taxon>Edaphochlamys</taxon>
    </lineage>
</organism>
<dbReference type="Proteomes" id="UP000612055">
    <property type="component" value="Unassembled WGS sequence"/>
</dbReference>
<sequence>MACLRACFGRPAGGDGGASDSDSCLTRGQAACHPPEKQATGTGASAAADTEAGAVSEADLYDAPEPTFVLYPTSALGPEAAALHWAAEAAGEAGFIPMEASCGGRNIRALSSPADAMSPVSCELARIRAPDAPSPQRQHHSTTLTKLGNSLRSLLSRRKAGSSCDGVGEPAPVSPAAAATPSAPPARAAPTPPGSKAATADDVDFQAAATTAAATFAAATGGGGGPRRPNSAGGAPGMSPVLAPAAAAAESATTSPVAKHSLFAAYGVSPVGRSSGPFHGGPGTGGQRKTARSQVCPSPLDVSSAAAGACYDTSTVTSDTASGTGLRIALGPDSDTGTSGTGAPQHLAATAPSPGARPLSLLGRPTHGPSGPQSPRAGAGGGIVRHSSGAVPSPSTMHSAKAHSLSTARSVGACMETDRASALQLSPQPRRLLSPAAAAAAAEATSHLSVTSPHGSEAKAAAAALTAFPRSAALAGPRGHARSTPGGPVPDLDIIFAAAQARAGPGGPSGRPMSPPTAAWAHVGPRGPTGTGLAGAGGGYAGPEAGYASGDEGVVEQFELARSRSTNVLSTAGSSAGPFRRRSRSFTGQGTPSQRRRAGSKQSSRRASRTHAAGPGLLDDDAEGCRGSDFGAASELAASQRLRRVQVSQQLLPEVAEAEASGRLAVLPMPVPGRVEFEQRHATARAHSLAAHAPHDSQADGIHVGTDLDSGSDLEQYVDHAYVGETVGGGAGGGGELEASPQPRPSRPNLRPPRRAGSHAAERAAQALASAFNDGTTGPRSGPVGPRSGPLGCDSHSDIGAGGTLGGGLGTEPIGVKAWRGPGAGSTSRKARRGGGDGDGFLNKQTSFGLTPDARSLRSQVIRAAPFAAAVDLISPMLGSYRRDASSSRRDLYGGDGDGDGTGGGGAVSGSSRRLFRGKGVDSGEHGGGMGGGATFVSRAKSDVYTVNSPEGPHSHHHHRVQFAHDQASAAPRLYHNPLAQADQWPASPASDHVAMRPGLHRLETSRSAAAADVRSGPDGRSSEYGRAHAPGPHRAHTGPRSAAGGGLSDERLVLLPAGTRVGAASVRKPAAATLEAAAARLTHTVGEAPPERSYGSGGKDGSAGAVGGGGGGPSPLAAAMGALRQHSLMQHRRQREAHSQPLNQVSFQLQQHYGTARREGVSMSGGPPQGGAAEAGQGPGVRVSTQRRLQVQHM</sequence>
<feature type="compositionally biased region" description="Low complexity" evidence="1">
    <location>
        <begin position="333"/>
        <end position="342"/>
    </location>
</feature>
<feature type="region of interest" description="Disordered" evidence="1">
    <location>
        <begin position="884"/>
        <end position="935"/>
    </location>
</feature>
<feature type="compositionally biased region" description="Gly residues" evidence="1">
    <location>
        <begin position="800"/>
        <end position="810"/>
    </location>
</feature>
<feature type="region of interest" description="Disordered" evidence="1">
    <location>
        <begin position="315"/>
        <end position="401"/>
    </location>
</feature>
<dbReference type="EMBL" id="JAEHOE010000007">
    <property type="protein sequence ID" value="KAG2499172.1"/>
    <property type="molecule type" value="Genomic_DNA"/>
</dbReference>
<feature type="region of interest" description="Disordered" evidence="1">
    <location>
        <begin position="683"/>
        <end position="711"/>
    </location>
</feature>
<feature type="region of interest" description="Disordered" evidence="1">
    <location>
        <begin position="158"/>
        <end position="199"/>
    </location>
</feature>
<feature type="region of interest" description="Disordered" evidence="1">
    <location>
        <begin position="1003"/>
        <end position="1047"/>
    </location>
</feature>
<feature type="region of interest" description="Disordered" evidence="1">
    <location>
        <begin position="724"/>
        <end position="849"/>
    </location>
</feature>
<evidence type="ECO:0000256" key="1">
    <source>
        <dbReference type="SAM" id="MobiDB-lite"/>
    </source>
</evidence>
<proteinExistence type="predicted"/>
<reference evidence="2" key="1">
    <citation type="journal article" date="2020" name="bioRxiv">
        <title>Comparative genomics of Chlamydomonas.</title>
        <authorList>
            <person name="Craig R.J."/>
            <person name="Hasan A.R."/>
            <person name="Ness R.W."/>
            <person name="Keightley P.D."/>
        </authorList>
    </citation>
    <scope>NUCLEOTIDE SEQUENCE</scope>
    <source>
        <strain evidence="2">CCAP 11/70</strain>
    </source>
</reference>
<feature type="compositionally biased region" description="Polar residues" evidence="1">
    <location>
        <begin position="1184"/>
        <end position="1195"/>
    </location>
</feature>
<feature type="compositionally biased region" description="Gly residues" evidence="1">
    <location>
        <begin position="894"/>
        <end position="908"/>
    </location>
</feature>
<feature type="region of interest" description="Disordered" evidence="1">
    <location>
        <begin position="1158"/>
        <end position="1195"/>
    </location>
</feature>
<comment type="caution">
    <text evidence="2">The sequence shown here is derived from an EMBL/GenBank/DDBJ whole genome shotgun (WGS) entry which is preliminary data.</text>
</comment>
<name>A0A835YA77_9CHLO</name>
<evidence type="ECO:0000313" key="2">
    <source>
        <dbReference type="EMBL" id="KAG2499172.1"/>
    </source>
</evidence>
<feature type="region of interest" description="Disordered" evidence="1">
    <location>
        <begin position="218"/>
        <end position="237"/>
    </location>
</feature>
<accession>A0A835YA77</accession>
<feature type="region of interest" description="Disordered" evidence="1">
    <location>
        <begin position="1083"/>
        <end position="1114"/>
    </location>
</feature>
<keyword evidence="3" id="KW-1185">Reference proteome</keyword>
<feature type="compositionally biased region" description="Low complexity" evidence="1">
    <location>
        <begin position="763"/>
        <end position="792"/>
    </location>
</feature>
<feature type="region of interest" description="Disordered" evidence="1">
    <location>
        <begin position="566"/>
        <end position="622"/>
    </location>
</feature>
<dbReference type="AlphaFoldDB" id="A0A835YA77"/>
<feature type="compositionally biased region" description="Basic residues" evidence="1">
    <location>
        <begin position="594"/>
        <end position="609"/>
    </location>
</feature>
<gene>
    <name evidence="2" type="ORF">HYH03_002753</name>
</gene>
<protein>
    <submittedName>
        <fullName evidence="2">Uncharacterized protein</fullName>
    </submittedName>
</protein>
<evidence type="ECO:0000313" key="3">
    <source>
        <dbReference type="Proteomes" id="UP000612055"/>
    </source>
</evidence>
<feature type="compositionally biased region" description="Gly residues" evidence="1">
    <location>
        <begin position="1096"/>
        <end position="1114"/>
    </location>
</feature>
<feature type="compositionally biased region" description="Basic and acidic residues" evidence="1">
    <location>
        <begin position="1016"/>
        <end position="1027"/>
    </location>
</feature>